<dbReference type="SUPFAM" id="SSF160980">
    <property type="entry name" value="SSO1389-like"/>
    <property type="match status" value="1"/>
</dbReference>
<accession>A0ABY5AL91</accession>
<dbReference type="InterPro" id="IPR013383">
    <property type="entry name" value="CRISPR-assoc_prot_DxTHG_CS"/>
</dbReference>
<keyword evidence="2" id="KW-1185">Reference proteome</keyword>
<dbReference type="CDD" id="cd09732">
    <property type="entry name" value="Csx1_III-U"/>
    <property type="match status" value="1"/>
</dbReference>
<proteinExistence type="predicted"/>
<dbReference type="RefSeq" id="WP_252660423.1">
    <property type="nucleotide sequence ID" value="NZ_CP098611.1"/>
</dbReference>
<name>A0ABY5AL91_9CYAN</name>
<protein>
    <submittedName>
        <fullName evidence="1">TIGR02221 family CRISPR-associated protein</fullName>
    </submittedName>
</protein>
<dbReference type="EMBL" id="CP098611">
    <property type="protein sequence ID" value="USR89602.1"/>
    <property type="molecule type" value="Genomic_DNA"/>
</dbReference>
<gene>
    <name evidence="1" type="primary">csx2</name>
    <name evidence="1" type="ORF">NEA10_11990</name>
</gene>
<dbReference type="NCBIfam" id="TIGR02549">
    <property type="entry name" value="CRISPR_DxTHG"/>
    <property type="match status" value="1"/>
</dbReference>
<evidence type="ECO:0000313" key="2">
    <source>
        <dbReference type="Proteomes" id="UP001056708"/>
    </source>
</evidence>
<sequence>MKIISFLGLNAYQVTKYLNPENPNSEFCETKYYQEALAQFYEPDSIYIFLTQKVEKYSPGKFQKLGDNSDHYVRQSEEKSNWEQLKEIFQSKYPHVNLIPVKGIPEQNTVDDIWTIFNKVNECLEEGDEVIFDITHSFRSVPIVALLAVSYFRVVRDVKIKALIYGAFEAKNTNTNETPTFDLLPVIRLFDWLTATDQFLKTGNGRDLASLLRQAVPSEQELRLKPETRPIRSHLEKSAKAIESISLALAITRPIEAMEASSNLRSKLEDAIPTFEKRAKPFTFLVDRVIQEHGQFSLKNSRSQDTFVTNLWLQLKMINWYLDYDQVVQAVTLAREWIISVLVLRFDKPMFQLYGGRNDVELALNNGTEVRKKDPRSIKASPLDDDFEKLPDVVGLTKTWSKTTELRNDIAHVGMNPNPSQAKKLREQANNLYDELRVIADTLLPPMTSPEADNLSSENC</sequence>
<dbReference type="NCBIfam" id="TIGR02221">
    <property type="entry name" value="cas_TM1812"/>
    <property type="match status" value="1"/>
</dbReference>
<organism evidence="1 2">
    <name type="scientific">Phormidium yuhuli AB48</name>
    <dbReference type="NCBI Taxonomy" id="2940671"/>
    <lineage>
        <taxon>Bacteria</taxon>
        <taxon>Bacillati</taxon>
        <taxon>Cyanobacteriota</taxon>
        <taxon>Cyanophyceae</taxon>
        <taxon>Oscillatoriophycideae</taxon>
        <taxon>Oscillatoriales</taxon>
        <taxon>Oscillatoriaceae</taxon>
        <taxon>Phormidium</taxon>
        <taxon>Phormidium yuhuli</taxon>
    </lineage>
</organism>
<dbReference type="InterPro" id="IPR011742">
    <property type="entry name" value="CRISPR-assoc_prot_TM1812"/>
</dbReference>
<evidence type="ECO:0000313" key="1">
    <source>
        <dbReference type="EMBL" id="USR89602.1"/>
    </source>
</evidence>
<reference evidence="1" key="1">
    <citation type="submission" date="2022-06" db="EMBL/GenBank/DDBJ databases">
        <title>Genome sequence of Phormidium yuhuli AB48 isolated from an industrial photobioreactor environment.</title>
        <authorList>
            <person name="Qiu Y."/>
            <person name="Noonan A.J.C."/>
            <person name="Dofher K."/>
            <person name="Koch M."/>
            <person name="Kieft B."/>
            <person name="Lin X."/>
            <person name="Ziels R.M."/>
            <person name="Hallam S.J."/>
        </authorList>
    </citation>
    <scope>NUCLEOTIDE SEQUENCE</scope>
    <source>
        <strain evidence="1">AB48</strain>
    </source>
</reference>
<dbReference type="Proteomes" id="UP001056708">
    <property type="component" value="Chromosome"/>
</dbReference>